<evidence type="ECO:0000256" key="3">
    <source>
        <dbReference type="ARBA" id="ARBA00006402"/>
    </source>
</evidence>
<comment type="catalytic activity">
    <reaction evidence="1">
        <text>ATP + protein L-histidine = ADP + protein N-phospho-L-histidine.</text>
        <dbReference type="EC" id="2.7.13.3"/>
    </reaction>
</comment>
<dbReference type="GO" id="GO:0016020">
    <property type="term" value="C:membrane"/>
    <property type="evidence" value="ECO:0007669"/>
    <property type="project" value="UniProtKB-SubCell"/>
</dbReference>
<gene>
    <name evidence="19" type="ORF">MJA45_07515</name>
</gene>
<dbReference type="SMART" id="SM00387">
    <property type="entry name" value="HATPase_c"/>
    <property type="match status" value="1"/>
</dbReference>
<dbReference type="SMART" id="SM00388">
    <property type="entry name" value="HisKA"/>
    <property type="match status" value="1"/>
</dbReference>
<evidence type="ECO:0000256" key="14">
    <source>
        <dbReference type="ARBA" id="ARBA00074306"/>
    </source>
</evidence>
<dbReference type="InterPro" id="IPR011006">
    <property type="entry name" value="CheY-like_superfamily"/>
</dbReference>
<keyword evidence="5 15" id="KW-0597">Phosphoprotein</keyword>
<evidence type="ECO:0000256" key="10">
    <source>
        <dbReference type="ARBA" id="ARBA00022840"/>
    </source>
</evidence>
<dbReference type="Proteomes" id="UP001305702">
    <property type="component" value="Chromosome"/>
</dbReference>
<keyword evidence="10 19" id="KW-0067">ATP-binding</keyword>
<evidence type="ECO:0000256" key="1">
    <source>
        <dbReference type="ARBA" id="ARBA00000085"/>
    </source>
</evidence>
<dbReference type="CDD" id="cd00082">
    <property type="entry name" value="HisKA"/>
    <property type="match status" value="1"/>
</dbReference>
<feature type="modified residue" description="4-aspartylphosphate" evidence="15">
    <location>
        <position position="55"/>
    </location>
</feature>
<dbReference type="RefSeq" id="WP_315606648.1">
    <property type="nucleotide sequence ID" value="NZ_CP130318.1"/>
</dbReference>
<dbReference type="PROSITE" id="PS50110">
    <property type="entry name" value="RESPONSE_REGULATORY"/>
    <property type="match status" value="1"/>
</dbReference>
<comment type="similarity">
    <text evidence="3">In the N-terminal section; belongs to the phytochrome family.</text>
</comment>
<dbReference type="PRINTS" id="PR00344">
    <property type="entry name" value="BCTRLSENSOR"/>
</dbReference>
<evidence type="ECO:0000256" key="15">
    <source>
        <dbReference type="PROSITE-ProRule" id="PRU00169"/>
    </source>
</evidence>
<keyword evidence="13" id="KW-0472">Membrane</keyword>
<dbReference type="InterPro" id="IPR001789">
    <property type="entry name" value="Sig_transdc_resp-reg_receiver"/>
</dbReference>
<dbReference type="EMBL" id="CP130318">
    <property type="protein sequence ID" value="WNQ12869.1"/>
    <property type="molecule type" value="Genomic_DNA"/>
</dbReference>
<dbReference type="InterPro" id="IPR036890">
    <property type="entry name" value="HATPase_C_sf"/>
</dbReference>
<dbReference type="FunFam" id="1.10.287.130:FF:000004">
    <property type="entry name" value="Ethylene receptor 1"/>
    <property type="match status" value="1"/>
</dbReference>
<dbReference type="SMART" id="SM00448">
    <property type="entry name" value="REC"/>
    <property type="match status" value="1"/>
</dbReference>
<name>A0AA96RJ51_9BACL</name>
<evidence type="ECO:0000256" key="11">
    <source>
        <dbReference type="ARBA" id="ARBA00022989"/>
    </source>
</evidence>
<evidence type="ECO:0000313" key="20">
    <source>
        <dbReference type="Proteomes" id="UP001305702"/>
    </source>
</evidence>
<evidence type="ECO:0000256" key="16">
    <source>
        <dbReference type="SAM" id="Coils"/>
    </source>
</evidence>
<evidence type="ECO:0000256" key="4">
    <source>
        <dbReference type="ARBA" id="ARBA00012438"/>
    </source>
</evidence>
<keyword evidence="9" id="KW-0418">Kinase</keyword>
<feature type="domain" description="Response regulatory" evidence="18">
    <location>
        <begin position="6"/>
        <end position="123"/>
    </location>
</feature>
<dbReference type="KEGG" id="paun:MJA45_07515"/>
<keyword evidence="12" id="KW-0902">Two-component regulatory system</keyword>
<dbReference type="Pfam" id="PF00512">
    <property type="entry name" value="HisKA"/>
    <property type="match status" value="1"/>
</dbReference>
<dbReference type="Pfam" id="PF00072">
    <property type="entry name" value="Response_reg"/>
    <property type="match status" value="1"/>
</dbReference>
<dbReference type="Gene3D" id="3.40.50.2300">
    <property type="match status" value="1"/>
</dbReference>
<dbReference type="InterPro" id="IPR036097">
    <property type="entry name" value="HisK_dim/P_sf"/>
</dbReference>
<keyword evidence="20" id="KW-1185">Reference proteome</keyword>
<dbReference type="GO" id="GO:0000155">
    <property type="term" value="F:phosphorelay sensor kinase activity"/>
    <property type="evidence" value="ECO:0007669"/>
    <property type="project" value="InterPro"/>
</dbReference>
<accession>A0AA96RJ51</accession>
<dbReference type="FunFam" id="3.30.565.10:FF:000010">
    <property type="entry name" value="Sensor histidine kinase RcsC"/>
    <property type="match status" value="1"/>
</dbReference>
<proteinExistence type="inferred from homology"/>
<evidence type="ECO:0000256" key="13">
    <source>
        <dbReference type="ARBA" id="ARBA00023136"/>
    </source>
</evidence>
<evidence type="ECO:0000256" key="2">
    <source>
        <dbReference type="ARBA" id="ARBA00004370"/>
    </source>
</evidence>
<dbReference type="SUPFAM" id="SSF52172">
    <property type="entry name" value="CheY-like"/>
    <property type="match status" value="1"/>
</dbReference>
<keyword evidence="7" id="KW-0812">Transmembrane</keyword>
<dbReference type="SUPFAM" id="SSF55874">
    <property type="entry name" value="ATPase domain of HSP90 chaperone/DNA topoisomerase II/histidine kinase"/>
    <property type="match status" value="1"/>
</dbReference>
<evidence type="ECO:0000256" key="7">
    <source>
        <dbReference type="ARBA" id="ARBA00022692"/>
    </source>
</evidence>
<comment type="subcellular location">
    <subcellularLocation>
        <location evidence="2">Membrane</location>
    </subcellularLocation>
</comment>
<sequence length="404" mass="45323">MDYPIKILLVDDRPDEYTSIQAVLANTPYELIGATSGMSALKLLLENEVALIIMDVLMPDMNGFETARRIKMRKKSQDIPIIFLTSLTSELEDYMMAYSSGAIDYLTKPFHPEILRSKIEGFVRLYRARKELQLKTAQLEERTQELEEANRVLTQMKETAEIASRIKTSFLAMMSHEIRTPLNGILAMSDMLMESEMKEEDRETAEIIHTSGRGLLSIINHILDYSKLEAGKMELDREPFELELCLKETVDLFRALARERGISLETYLDPAVPQTVMGDPNKLRQVLNNLIGNAIKFTEAGGVKVYVYQRYEAGPAFDLEFVVEDSGIGIPEDKMGYLFQPFTQINSPSHRFGGTGLGLSICKTLVELMGGTISASSHPGDGTMFSFTIPSAYPGSFAQNVTQR</sequence>
<dbReference type="InterPro" id="IPR004358">
    <property type="entry name" value="Sig_transdc_His_kin-like_C"/>
</dbReference>
<dbReference type="Pfam" id="PF02518">
    <property type="entry name" value="HATPase_c"/>
    <property type="match status" value="1"/>
</dbReference>
<organism evidence="19 20">
    <name type="scientific">Paenibacillus aurantius</name>
    <dbReference type="NCBI Taxonomy" id="2918900"/>
    <lineage>
        <taxon>Bacteria</taxon>
        <taxon>Bacillati</taxon>
        <taxon>Bacillota</taxon>
        <taxon>Bacilli</taxon>
        <taxon>Bacillales</taxon>
        <taxon>Paenibacillaceae</taxon>
        <taxon>Paenibacillus</taxon>
    </lineage>
</organism>
<protein>
    <recommendedName>
        <fullName evidence="14">Circadian input-output histidine kinase CikA</fullName>
        <ecNumber evidence="4">2.7.13.3</ecNumber>
    </recommendedName>
</protein>
<dbReference type="SUPFAM" id="SSF47384">
    <property type="entry name" value="Homodimeric domain of signal transducing histidine kinase"/>
    <property type="match status" value="1"/>
</dbReference>
<dbReference type="Gene3D" id="1.10.287.130">
    <property type="match status" value="1"/>
</dbReference>
<dbReference type="AlphaFoldDB" id="A0AA96RJ51"/>
<dbReference type="InterPro" id="IPR003661">
    <property type="entry name" value="HisK_dim/P_dom"/>
</dbReference>
<evidence type="ECO:0000256" key="12">
    <source>
        <dbReference type="ARBA" id="ARBA00023012"/>
    </source>
</evidence>
<feature type="domain" description="Histidine kinase" evidence="17">
    <location>
        <begin position="173"/>
        <end position="393"/>
    </location>
</feature>
<dbReference type="CDD" id="cd16922">
    <property type="entry name" value="HATPase_EvgS-ArcB-TorS-like"/>
    <property type="match status" value="1"/>
</dbReference>
<dbReference type="GO" id="GO:0005524">
    <property type="term" value="F:ATP binding"/>
    <property type="evidence" value="ECO:0007669"/>
    <property type="project" value="UniProtKB-KW"/>
</dbReference>
<dbReference type="PANTHER" id="PTHR45339:SF1">
    <property type="entry name" value="HYBRID SIGNAL TRANSDUCTION HISTIDINE KINASE J"/>
    <property type="match status" value="1"/>
</dbReference>
<feature type="coiled-coil region" evidence="16">
    <location>
        <begin position="129"/>
        <end position="166"/>
    </location>
</feature>
<evidence type="ECO:0000313" key="19">
    <source>
        <dbReference type="EMBL" id="WNQ12869.1"/>
    </source>
</evidence>
<dbReference type="PROSITE" id="PS50109">
    <property type="entry name" value="HIS_KIN"/>
    <property type="match status" value="1"/>
</dbReference>
<evidence type="ECO:0000259" key="17">
    <source>
        <dbReference type="PROSITE" id="PS50109"/>
    </source>
</evidence>
<dbReference type="Gene3D" id="3.30.565.10">
    <property type="entry name" value="Histidine kinase-like ATPase, C-terminal domain"/>
    <property type="match status" value="1"/>
</dbReference>
<dbReference type="PANTHER" id="PTHR45339">
    <property type="entry name" value="HYBRID SIGNAL TRANSDUCTION HISTIDINE KINASE J"/>
    <property type="match status" value="1"/>
</dbReference>
<dbReference type="EC" id="2.7.13.3" evidence="4"/>
<reference evidence="19 20" key="1">
    <citation type="submission" date="2022-02" db="EMBL/GenBank/DDBJ databases">
        <title>Paenibacillus sp. MBLB1776 Whole Genome Shotgun Sequencing.</title>
        <authorList>
            <person name="Hwang C.Y."/>
            <person name="Cho E.-S."/>
            <person name="Seo M.-J."/>
        </authorList>
    </citation>
    <scope>NUCLEOTIDE SEQUENCE [LARGE SCALE GENOMIC DNA]</scope>
    <source>
        <strain evidence="19 20">MBLB1776</strain>
    </source>
</reference>
<evidence type="ECO:0000256" key="8">
    <source>
        <dbReference type="ARBA" id="ARBA00022741"/>
    </source>
</evidence>
<evidence type="ECO:0000256" key="6">
    <source>
        <dbReference type="ARBA" id="ARBA00022679"/>
    </source>
</evidence>
<evidence type="ECO:0000256" key="9">
    <source>
        <dbReference type="ARBA" id="ARBA00022777"/>
    </source>
</evidence>
<dbReference type="InterPro" id="IPR005467">
    <property type="entry name" value="His_kinase_dom"/>
</dbReference>
<keyword evidence="6" id="KW-0808">Transferase</keyword>
<evidence type="ECO:0000256" key="5">
    <source>
        <dbReference type="ARBA" id="ARBA00022553"/>
    </source>
</evidence>
<keyword evidence="8" id="KW-0547">Nucleotide-binding</keyword>
<keyword evidence="16" id="KW-0175">Coiled coil</keyword>
<keyword evidence="11" id="KW-1133">Transmembrane helix</keyword>
<dbReference type="InterPro" id="IPR003594">
    <property type="entry name" value="HATPase_dom"/>
</dbReference>
<evidence type="ECO:0000259" key="18">
    <source>
        <dbReference type="PROSITE" id="PS50110"/>
    </source>
</evidence>